<dbReference type="GO" id="GO:0006606">
    <property type="term" value="P:protein import into nucleus"/>
    <property type="evidence" value="ECO:0007669"/>
    <property type="project" value="TreeGrafter"/>
</dbReference>
<feature type="transmembrane region" description="Helical" evidence="10">
    <location>
        <begin position="1251"/>
        <end position="1270"/>
    </location>
</feature>
<evidence type="ECO:0000256" key="5">
    <source>
        <dbReference type="ARBA" id="ARBA00022692"/>
    </source>
</evidence>
<evidence type="ECO:0000256" key="2">
    <source>
        <dbReference type="ARBA" id="ARBA00004141"/>
    </source>
</evidence>
<dbReference type="PANTHER" id="PTHR12363:SF33">
    <property type="entry name" value="IMPORTIN-13"/>
    <property type="match status" value="1"/>
</dbReference>
<dbReference type="InterPro" id="IPR016024">
    <property type="entry name" value="ARM-type_fold"/>
</dbReference>
<feature type="transmembrane region" description="Helical" evidence="10">
    <location>
        <begin position="1172"/>
        <end position="1194"/>
    </location>
</feature>
<dbReference type="Pfam" id="PF03619">
    <property type="entry name" value="Solute_trans_a"/>
    <property type="match status" value="1"/>
</dbReference>
<dbReference type="PANTHER" id="PTHR12363">
    <property type="entry name" value="TRANSPORTIN 3 AND IMPORTIN 13"/>
    <property type="match status" value="1"/>
</dbReference>
<evidence type="ECO:0000256" key="6">
    <source>
        <dbReference type="ARBA" id="ARBA00022989"/>
    </source>
</evidence>
<dbReference type="InterPro" id="IPR005178">
    <property type="entry name" value="Ostalpha/TMEM184C"/>
</dbReference>
<comment type="caution">
    <text evidence="11">The sequence shown here is derived from an EMBL/GenBank/DDBJ whole genome shotgun (WGS) entry which is preliminary data.</text>
</comment>
<gene>
    <name evidence="11" type="ORF">EVOR1521_LOCUS17921</name>
</gene>
<feature type="transmembrane region" description="Helical" evidence="10">
    <location>
        <begin position="1285"/>
        <end position="1305"/>
    </location>
</feature>
<dbReference type="SUPFAM" id="SSF48371">
    <property type="entry name" value="ARM repeat"/>
    <property type="match status" value="1"/>
</dbReference>
<dbReference type="GO" id="GO:0016020">
    <property type="term" value="C:membrane"/>
    <property type="evidence" value="ECO:0007669"/>
    <property type="project" value="UniProtKB-SubCell"/>
</dbReference>
<keyword evidence="6 10" id="KW-1133">Transmembrane helix</keyword>
<proteinExistence type="inferred from homology"/>
<accession>A0AA36IU64</accession>
<dbReference type="SMART" id="SM01417">
    <property type="entry name" value="Solute_trans_a"/>
    <property type="match status" value="1"/>
</dbReference>
<dbReference type="GO" id="GO:0005737">
    <property type="term" value="C:cytoplasm"/>
    <property type="evidence" value="ECO:0007669"/>
    <property type="project" value="TreeGrafter"/>
</dbReference>
<dbReference type="InterPro" id="IPR051345">
    <property type="entry name" value="Importin_beta-like_NTR"/>
</dbReference>
<dbReference type="EMBL" id="CAUJNA010002446">
    <property type="protein sequence ID" value="CAJ1392961.1"/>
    <property type="molecule type" value="Genomic_DNA"/>
</dbReference>
<evidence type="ECO:0000256" key="4">
    <source>
        <dbReference type="ARBA" id="ARBA00022448"/>
    </source>
</evidence>
<dbReference type="Proteomes" id="UP001178507">
    <property type="component" value="Unassembled WGS sequence"/>
</dbReference>
<comment type="subcellular location">
    <subcellularLocation>
        <location evidence="2">Membrane</location>
        <topology evidence="2">Multi-pass membrane protein</topology>
    </subcellularLocation>
    <subcellularLocation>
        <location evidence="1">Nucleus</location>
    </subcellularLocation>
</comment>
<evidence type="ECO:0000256" key="1">
    <source>
        <dbReference type="ARBA" id="ARBA00004123"/>
    </source>
</evidence>
<evidence type="ECO:0000256" key="3">
    <source>
        <dbReference type="ARBA" id="ARBA00007991"/>
    </source>
</evidence>
<reference evidence="11" key="1">
    <citation type="submission" date="2023-08" db="EMBL/GenBank/DDBJ databases">
        <authorList>
            <person name="Chen Y."/>
            <person name="Shah S."/>
            <person name="Dougan E. K."/>
            <person name="Thang M."/>
            <person name="Chan C."/>
        </authorList>
    </citation>
    <scope>NUCLEOTIDE SEQUENCE</scope>
</reference>
<keyword evidence="4" id="KW-0813">Transport</keyword>
<name>A0AA36IU64_9DINO</name>
<evidence type="ECO:0000256" key="7">
    <source>
        <dbReference type="ARBA" id="ARBA00023136"/>
    </source>
</evidence>
<protein>
    <submittedName>
        <fullName evidence="11">Uncharacterized protein</fullName>
    </submittedName>
</protein>
<feature type="region of interest" description="Disordered" evidence="9">
    <location>
        <begin position="705"/>
        <end position="726"/>
    </location>
</feature>
<keyword evidence="8" id="KW-0539">Nucleus</keyword>
<evidence type="ECO:0000256" key="9">
    <source>
        <dbReference type="SAM" id="MobiDB-lite"/>
    </source>
</evidence>
<keyword evidence="7 10" id="KW-0472">Membrane</keyword>
<dbReference type="InterPro" id="IPR011989">
    <property type="entry name" value="ARM-like"/>
</dbReference>
<evidence type="ECO:0000256" key="8">
    <source>
        <dbReference type="ARBA" id="ARBA00023242"/>
    </source>
</evidence>
<comment type="similarity">
    <text evidence="3">Belongs to the importin beta family.</text>
</comment>
<dbReference type="Gene3D" id="1.25.10.10">
    <property type="entry name" value="Leucine-rich Repeat Variant"/>
    <property type="match status" value="1"/>
</dbReference>
<feature type="transmembrane region" description="Helical" evidence="10">
    <location>
        <begin position="1206"/>
        <end position="1231"/>
    </location>
</feature>
<evidence type="ECO:0000313" key="12">
    <source>
        <dbReference type="Proteomes" id="UP001178507"/>
    </source>
</evidence>
<evidence type="ECO:0000256" key="10">
    <source>
        <dbReference type="SAM" id="Phobius"/>
    </source>
</evidence>
<feature type="transmembrane region" description="Helical" evidence="10">
    <location>
        <begin position="1028"/>
        <end position="1049"/>
    </location>
</feature>
<feature type="transmembrane region" description="Helical" evidence="10">
    <location>
        <begin position="1079"/>
        <end position="1099"/>
    </location>
</feature>
<keyword evidence="5 10" id="KW-0812">Transmembrane</keyword>
<keyword evidence="12" id="KW-1185">Reference proteome</keyword>
<evidence type="ECO:0000313" key="11">
    <source>
        <dbReference type="EMBL" id="CAJ1392961.1"/>
    </source>
</evidence>
<organism evidence="11 12">
    <name type="scientific">Effrenium voratum</name>
    <dbReference type="NCBI Taxonomy" id="2562239"/>
    <lineage>
        <taxon>Eukaryota</taxon>
        <taxon>Sar</taxon>
        <taxon>Alveolata</taxon>
        <taxon>Dinophyceae</taxon>
        <taxon>Suessiales</taxon>
        <taxon>Symbiodiniaceae</taxon>
        <taxon>Effrenium</taxon>
    </lineage>
</organism>
<sequence length="1352" mass="145460">MASPSERSERFSGPRLLQAIAELTSTGSRAADALLRDFARSEKAAATCCQLLASAANELPPTAQQLLASTCHRAAQRTSGGYGDGASRGAAPEEVLQLAARLPEKPGDALARAAAALWLHRRNPPLEELLTAAGEGSASSAQASRLALVVLAALPEEANAKELKLEQRPQVLLQLQQAAPEVLRRLGAAGERSMMAATQWLAICDATASIVEEVGAALLPHAASILRRENSPEMAGAAEFLEALLEKSGACSSCPGRLVHDLMTLLAQLQPVSEEGRRVLCRLVASAVIHWCRFFVHEPSEQVALLEALLSCAAWGHQAATQALPAWLALHGQVLKAQVLEPYAPVLLRSARSLRQAAVFPEDLHQWPLEERERFGQFRRELRDFLRELGAEQGPGPKARQRGAQPGVLLPLLLEEIQRDVAQRLAGDWRPLEEALHALSALARELMAVPAASSRALELLYSLVGEQSPLRGSCHRQLISTFLQCVAVLGPLAPAEVLGQCFAIARASLQIPEEVTDGPDSAYPFRAKQDHNGAVCLMKLCALPALADRAVAEALRTDLRQHLAQHSAPRTPRTLFPSSVLVLAQATALATKPFADLASQAIADCLELALGGAGGLPLQAAAELVAATEAGAAASALSGAWPALLSAALEPKALSLLLAKAAERLPCEALGHLARFLAQAFEARPSARCALMAAAAPLARRAGSEARRRDVSRKLERGGRGESDRGAGGDMVLLRVQVMAAELLEGMGGSPFPAGVSEEERQLVEAADGYGNHSRRGAMRPRCSCAAVRRFGFVSVLFRASRGPVGRTRAESDGGVAGRGGAGGSARLAWTAASGAESPKRLVRELETDEDENVMAAFRKFCDWQCQLALDEISDLEEGVQRLLEVAVPQEQPPVKALTLLSEVWAESPGCPPETKGLREQVRVRLGEVLQVRLGDWCLGALQLRAVMKARCLPAPSAYCSQPHGRCSNMPRPAGAPVRQETRAWATQAVAGENFPHAAVKDRKSGANANTRTGTDEVKTMYEDPPTVLAVIWCLGIFCAICTCTISAFHMRSHFKAAREQGLGHHELLMSLGPRADRVIQLLLVPAFFSVTGAAQMLVPGADGILSFLRIAQLSFAMVKIVELLFLLSGSQQHILDNLPKEPVNLFAKFPMCLFCGFRCCAHRVRLGHLRFFVAGLQQFVCIMPMVGAIDVYLQTRGEVEDADTLKVLGTIVALSTFFGLWSFKCLLPLIADTIFVEDLDPGRVAAMERFILLQMMAVKLLGMIVPKLVTENLQGPSWEMPNQFYVSILNGFMMCLVQLPLAILGSCAYTADEGLYPELDYEADLPPDAIALMDMSGIDPSQWKRLRRMSS</sequence>
<feature type="transmembrane region" description="Helical" evidence="10">
    <location>
        <begin position="1105"/>
        <end position="1128"/>
    </location>
</feature>
<dbReference type="GO" id="GO:0005634">
    <property type="term" value="C:nucleus"/>
    <property type="evidence" value="ECO:0007669"/>
    <property type="project" value="UniProtKB-SubCell"/>
</dbReference>